<dbReference type="RefSeq" id="WP_166224869.1">
    <property type="nucleotide sequence ID" value="NZ_CP049989.1"/>
</dbReference>
<feature type="region of interest" description="Disordered" evidence="1">
    <location>
        <begin position="193"/>
        <end position="228"/>
    </location>
</feature>
<evidence type="ECO:0000259" key="3">
    <source>
        <dbReference type="Pfam" id="PF10881"/>
    </source>
</evidence>
<dbReference type="InterPro" id="IPR024402">
    <property type="entry name" value="DUF2726"/>
</dbReference>
<dbReference type="Proteomes" id="UP000503162">
    <property type="component" value="Chromosome"/>
</dbReference>
<gene>
    <name evidence="4" type="ORF">G9Q37_03955</name>
</gene>
<name>A0A6G8IE97_9BURK</name>
<keyword evidence="2" id="KW-0472">Membrane</keyword>
<dbReference type="EMBL" id="CP049989">
    <property type="protein sequence ID" value="QIM51346.1"/>
    <property type="molecule type" value="Genomic_DNA"/>
</dbReference>
<keyword evidence="2" id="KW-1133">Transmembrane helix</keyword>
<evidence type="ECO:0000256" key="2">
    <source>
        <dbReference type="SAM" id="Phobius"/>
    </source>
</evidence>
<reference evidence="4 5" key="1">
    <citation type="submission" date="2020-03" db="EMBL/GenBank/DDBJ databases">
        <title>Hydrogenophaga sp. nov. isolated from cyanobacterial mat.</title>
        <authorList>
            <person name="Thorat V."/>
            <person name="Kirdat K."/>
            <person name="Tiwarekar B."/>
            <person name="Costa E.D."/>
            <person name="Yadav A."/>
        </authorList>
    </citation>
    <scope>NUCLEOTIDE SEQUENCE [LARGE SCALE GENOMIC DNA]</scope>
    <source>
        <strain evidence="4 5">BA0156</strain>
    </source>
</reference>
<feature type="compositionally biased region" description="Polar residues" evidence="1">
    <location>
        <begin position="205"/>
        <end position="215"/>
    </location>
</feature>
<feature type="transmembrane region" description="Helical" evidence="2">
    <location>
        <begin position="6"/>
        <end position="29"/>
    </location>
</feature>
<dbReference type="KEGG" id="hcz:G9Q37_03955"/>
<dbReference type="Pfam" id="PF10881">
    <property type="entry name" value="DUF2726"/>
    <property type="match status" value="1"/>
</dbReference>
<evidence type="ECO:0000313" key="5">
    <source>
        <dbReference type="Proteomes" id="UP000503162"/>
    </source>
</evidence>
<evidence type="ECO:0000256" key="1">
    <source>
        <dbReference type="SAM" id="MobiDB-lite"/>
    </source>
</evidence>
<evidence type="ECO:0000313" key="4">
    <source>
        <dbReference type="EMBL" id="QIM51346.1"/>
    </source>
</evidence>
<organism evidence="4 5">
    <name type="scientific">Hydrogenophaga crocea</name>
    <dbReference type="NCBI Taxonomy" id="2716225"/>
    <lineage>
        <taxon>Bacteria</taxon>
        <taxon>Pseudomonadati</taxon>
        <taxon>Pseudomonadota</taxon>
        <taxon>Betaproteobacteria</taxon>
        <taxon>Burkholderiales</taxon>
        <taxon>Comamonadaceae</taxon>
        <taxon>Hydrogenophaga</taxon>
    </lineage>
</organism>
<keyword evidence="2" id="KW-0812">Transmembrane</keyword>
<proteinExistence type="predicted"/>
<keyword evidence="5" id="KW-1185">Reference proteome</keyword>
<sequence length="246" mass="28243">MIDWNQPWLLAALTPALLAVGALLHRIWVERQAKKRRRLPKHWPLAARPLANSEEARVWHWLARAFYDHHVMIKLPVTRFTLPRQREEGVDWYKLLGGVYCTFTICKSDGRVVGCLDVPGPAGIPRSTRALKHSLLSQIGLPYWVVRSNSLPTVAEIRAEFLGESEFNRAMREREMEERAIIAAQTNLRSAINRQRSSRPHSDFNPLSSNWQNSVPADARSSDFNSQWQDNNSFLMPLDSRKGDLL</sequence>
<feature type="domain" description="DUF2726" evidence="3">
    <location>
        <begin position="48"/>
        <end position="161"/>
    </location>
</feature>
<protein>
    <submittedName>
        <fullName evidence="4">DUF2726 domain-containing protein</fullName>
    </submittedName>
</protein>
<dbReference type="AlphaFoldDB" id="A0A6G8IE97"/>
<accession>A0A6G8IE97</accession>